<feature type="domain" description="Alpha-2-macroglobulin bait region" evidence="1">
    <location>
        <begin position="104"/>
        <end position="143"/>
    </location>
</feature>
<reference evidence="2 3" key="1">
    <citation type="submission" date="2021-06" db="EMBL/GenBank/DDBJ databases">
        <authorList>
            <person name="Palmer J.M."/>
        </authorList>
    </citation>
    <scope>NUCLEOTIDE SEQUENCE [LARGE SCALE GENOMIC DNA]</scope>
    <source>
        <strain evidence="2 3">XC_2019</strain>
        <tissue evidence="2">Muscle</tissue>
    </source>
</reference>
<protein>
    <recommendedName>
        <fullName evidence="1">Alpha-2-macroglobulin bait region domain-containing protein</fullName>
    </recommendedName>
</protein>
<gene>
    <name evidence="2" type="ORF">XENOCAPTIV_005318</name>
</gene>
<dbReference type="InterPro" id="IPR050473">
    <property type="entry name" value="A2M/Complement_sys"/>
</dbReference>
<dbReference type="Gene3D" id="6.20.50.160">
    <property type="match status" value="1"/>
</dbReference>
<proteinExistence type="predicted"/>
<evidence type="ECO:0000259" key="1">
    <source>
        <dbReference type="Pfam" id="PF07703"/>
    </source>
</evidence>
<dbReference type="Proteomes" id="UP001434883">
    <property type="component" value="Unassembled WGS sequence"/>
</dbReference>
<sequence>MFQSWSNLTLDLTEQVLTRDTKENEPYDPNVRRADYGSAYLYISPAYSKSNSFLKLKQISQGFACDRDATVTAQYIIQGKEWKKNQPVLNFFYLVCVTFIAPFVSLKFSSVQQLPAEKTTLTVKANPKSLCSVRAIDQSVLLLKPEQELNVDYVFNQLPVQKLWGYDYEVEDFDPFSCFPRPLPRPIPVLEPEVGLRSKRSRFFPPFYHQLDVYSIFKDIGVKIVTNSDVKKPNDCFLYKLD</sequence>
<keyword evidence="3" id="KW-1185">Reference proteome</keyword>
<dbReference type="PANTHER" id="PTHR11412:SF160">
    <property type="entry name" value="ALPHA-2-MACROGLOBULIN-LIKE PROTEIN 1"/>
    <property type="match status" value="1"/>
</dbReference>
<dbReference type="InterPro" id="IPR011625">
    <property type="entry name" value="A2M_N_BRD"/>
</dbReference>
<evidence type="ECO:0000313" key="2">
    <source>
        <dbReference type="EMBL" id="MEQ2203919.1"/>
    </source>
</evidence>
<feature type="non-terminal residue" evidence="2">
    <location>
        <position position="242"/>
    </location>
</feature>
<name>A0ABV0R707_9TELE</name>
<accession>A0ABV0R707</accession>
<organism evidence="2 3">
    <name type="scientific">Xenoophorus captivus</name>
    <dbReference type="NCBI Taxonomy" id="1517983"/>
    <lineage>
        <taxon>Eukaryota</taxon>
        <taxon>Metazoa</taxon>
        <taxon>Chordata</taxon>
        <taxon>Craniata</taxon>
        <taxon>Vertebrata</taxon>
        <taxon>Euteleostomi</taxon>
        <taxon>Actinopterygii</taxon>
        <taxon>Neopterygii</taxon>
        <taxon>Teleostei</taxon>
        <taxon>Neoteleostei</taxon>
        <taxon>Acanthomorphata</taxon>
        <taxon>Ovalentaria</taxon>
        <taxon>Atherinomorphae</taxon>
        <taxon>Cyprinodontiformes</taxon>
        <taxon>Goodeidae</taxon>
        <taxon>Xenoophorus</taxon>
    </lineage>
</organism>
<dbReference type="Pfam" id="PF07703">
    <property type="entry name" value="A2M_BRD"/>
    <property type="match status" value="1"/>
</dbReference>
<dbReference type="PANTHER" id="PTHR11412">
    <property type="entry name" value="MACROGLOBULIN / COMPLEMENT"/>
    <property type="match status" value="1"/>
</dbReference>
<comment type="caution">
    <text evidence="2">The sequence shown here is derived from an EMBL/GenBank/DDBJ whole genome shotgun (WGS) entry which is preliminary data.</text>
</comment>
<evidence type="ECO:0000313" key="3">
    <source>
        <dbReference type="Proteomes" id="UP001434883"/>
    </source>
</evidence>
<dbReference type="EMBL" id="JAHRIN010035184">
    <property type="protein sequence ID" value="MEQ2203919.1"/>
    <property type="molecule type" value="Genomic_DNA"/>
</dbReference>